<dbReference type="EMBL" id="BT136842">
    <property type="protein sequence ID" value="AFK36637.1"/>
    <property type="molecule type" value="mRNA"/>
</dbReference>
<sequence>MKRWVILLQKEQKLTTKSDHSFCHFCRTCTMAISLCLIDTYKHWPNTSISGIADTLLKLRGASLTKKKLVV</sequence>
<dbReference type="AlphaFoldDB" id="I3S8P5"/>
<proteinExistence type="evidence at transcript level"/>
<reference evidence="1" key="1">
    <citation type="submission" date="2012-05" db="EMBL/GenBank/DDBJ databases">
        <authorList>
            <person name="Krishnakumar V."/>
            <person name="Cheung F."/>
            <person name="Xiao Y."/>
            <person name="Chan A."/>
            <person name="Moskal W.A."/>
            <person name="Town C.D."/>
        </authorList>
    </citation>
    <scope>NUCLEOTIDE SEQUENCE</scope>
</reference>
<organism evidence="1">
    <name type="scientific">Lotus japonicus</name>
    <name type="common">Lotus corniculatus var. japonicus</name>
    <dbReference type="NCBI Taxonomy" id="34305"/>
    <lineage>
        <taxon>Eukaryota</taxon>
        <taxon>Viridiplantae</taxon>
        <taxon>Streptophyta</taxon>
        <taxon>Embryophyta</taxon>
        <taxon>Tracheophyta</taxon>
        <taxon>Spermatophyta</taxon>
        <taxon>Magnoliopsida</taxon>
        <taxon>eudicotyledons</taxon>
        <taxon>Gunneridae</taxon>
        <taxon>Pentapetalae</taxon>
        <taxon>rosids</taxon>
        <taxon>fabids</taxon>
        <taxon>Fabales</taxon>
        <taxon>Fabaceae</taxon>
        <taxon>Papilionoideae</taxon>
        <taxon>50 kb inversion clade</taxon>
        <taxon>NPAAA clade</taxon>
        <taxon>Hologalegina</taxon>
        <taxon>robinioid clade</taxon>
        <taxon>Loteae</taxon>
        <taxon>Lotus</taxon>
    </lineage>
</organism>
<protein>
    <submittedName>
        <fullName evidence="1">Uncharacterized protein</fullName>
    </submittedName>
</protein>
<name>I3S8P5_LOTJA</name>
<accession>I3S8P5</accession>
<evidence type="ECO:0000313" key="1">
    <source>
        <dbReference type="EMBL" id="AFK36637.1"/>
    </source>
</evidence>